<dbReference type="PANTHER" id="PTHR11705">
    <property type="entry name" value="PROTEASE FAMILY M14 CARBOXYPEPTIDASE A,B"/>
    <property type="match status" value="1"/>
</dbReference>
<evidence type="ECO:0000256" key="5">
    <source>
        <dbReference type="ARBA" id="ARBA00022833"/>
    </source>
</evidence>
<keyword evidence="9" id="KW-1185">Reference proteome</keyword>
<sequence length="488" mass="55868">MFTHIAPYYLGKVLCEDRADQDRVDFREHSAHIKMGIYKGPVTSFKKITKLIVTALLSNGNTIQDYRLMDSAKVNTIDRFHDGARFPRGIGTNQSSSPDDYRTVFNAWEVNSAMKGLEREYGVQLTQAPFDTYWKQKSTVAFLPVPDGVSRVERKNYRVYLTAGVQARERGGPDSLLYFISDLLWADKHKAMLVYNTTTVFTLAQVRQVLSLGIVIYPLVNPDGKLWDERWNNCWGNNINPTSRPSENGIHGIGVNIDRNFNFTWDYRKIYSQQALDVASDKPEHELFHGPAPFSEAESRNMAWVIDQYPSIKWYLDVHTKNRIVSHAWSDTPIQTTNPEMNFRNQSYDGKRGDVNTQYGEYMTPKDHDIYKDISNNMAEQMEKVSGEPFYSIDKLRKKGRVFQGSSGAAIDWAYSRHVVNEAATKIMSFKLKFGISEEEAAETGQKGGCQYYPSRKIYKRGISESAVGYMTFLLNVAKYENMKGPWP</sequence>
<comment type="caution">
    <text evidence="8">The sequence shown here is derived from an EMBL/GenBank/DDBJ whole genome shotgun (WGS) entry which is preliminary data.</text>
</comment>
<reference evidence="8" key="1">
    <citation type="submission" date="2016-11" db="EMBL/GenBank/DDBJ databases">
        <title>The genome sequence of Colletotrichum cuscutae.</title>
        <authorList>
            <person name="Baroncelli R."/>
        </authorList>
    </citation>
    <scope>NUCLEOTIDE SEQUENCE</scope>
    <source>
        <strain evidence="8">IMI 304802</strain>
    </source>
</reference>
<dbReference type="Proteomes" id="UP001239213">
    <property type="component" value="Unassembled WGS sequence"/>
</dbReference>
<evidence type="ECO:0000256" key="2">
    <source>
        <dbReference type="ARBA" id="ARBA00005988"/>
    </source>
</evidence>
<evidence type="ECO:0000313" key="9">
    <source>
        <dbReference type="Proteomes" id="UP001239213"/>
    </source>
</evidence>
<gene>
    <name evidence="8" type="ORF">CCUS01_17143</name>
</gene>
<accession>A0AAI9V706</accession>
<dbReference type="Gene3D" id="3.40.630.10">
    <property type="entry name" value="Zn peptidases"/>
    <property type="match status" value="1"/>
</dbReference>
<dbReference type="SMART" id="SM00631">
    <property type="entry name" value="Zn_pept"/>
    <property type="match status" value="1"/>
</dbReference>
<evidence type="ECO:0000256" key="1">
    <source>
        <dbReference type="ARBA" id="ARBA00001947"/>
    </source>
</evidence>
<name>A0AAI9V706_9PEZI</name>
<keyword evidence="3" id="KW-0645">Protease</keyword>
<dbReference type="InterPro" id="IPR000834">
    <property type="entry name" value="Peptidase_M14"/>
</dbReference>
<evidence type="ECO:0000313" key="8">
    <source>
        <dbReference type="EMBL" id="KAK1474059.1"/>
    </source>
</evidence>
<organism evidence="8 9">
    <name type="scientific">Colletotrichum cuscutae</name>
    <dbReference type="NCBI Taxonomy" id="1209917"/>
    <lineage>
        <taxon>Eukaryota</taxon>
        <taxon>Fungi</taxon>
        <taxon>Dikarya</taxon>
        <taxon>Ascomycota</taxon>
        <taxon>Pezizomycotina</taxon>
        <taxon>Sordariomycetes</taxon>
        <taxon>Hypocreomycetidae</taxon>
        <taxon>Glomerellales</taxon>
        <taxon>Glomerellaceae</taxon>
        <taxon>Colletotrichum</taxon>
        <taxon>Colletotrichum acutatum species complex</taxon>
    </lineage>
</organism>
<evidence type="ECO:0000259" key="7">
    <source>
        <dbReference type="SMART" id="SM00631"/>
    </source>
</evidence>
<evidence type="ECO:0000256" key="6">
    <source>
        <dbReference type="ARBA" id="ARBA00023049"/>
    </source>
</evidence>
<evidence type="ECO:0000256" key="3">
    <source>
        <dbReference type="ARBA" id="ARBA00022670"/>
    </source>
</evidence>
<dbReference type="AlphaFoldDB" id="A0AAI9V706"/>
<keyword evidence="8" id="KW-0121">Carboxypeptidase</keyword>
<protein>
    <submittedName>
        <fullName evidence="8">Carboxypeptidase A</fullName>
    </submittedName>
</protein>
<proteinExistence type="inferred from homology"/>
<dbReference type="GO" id="GO:0004181">
    <property type="term" value="F:metallocarboxypeptidase activity"/>
    <property type="evidence" value="ECO:0007669"/>
    <property type="project" value="InterPro"/>
</dbReference>
<keyword evidence="6" id="KW-0482">Metalloprotease</keyword>
<keyword evidence="4" id="KW-0378">Hydrolase</keyword>
<comment type="cofactor">
    <cofactor evidence="1">
        <name>Zn(2+)</name>
        <dbReference type="ChEBI" id="CHEBI:29105"/>
    </cofactor>
</comment>
<dbReference type="GO" id="GO:0008270">
    <property type="term" value="F:zinc ion binding"/>
    <property type="evidence" value="ECO:0007669"/>
    <property type="project" value="InterPro"/>
</dbReference>
<dbReference type="SUPFAM" id="SSF53187">
    <property type="entry name" value="Zn-dependent exopeptidases"/>
    <property type="match status" value="1"/>
</dbReference>
<comment type="similarity">
    <text evidence="2">Belongs to the peptidase M14 family.</text>
</comment>
<dbReference type="Pfam" id="PF00246">
    <property type="entry name" value="Peptidase_M14"/>
    <property type="match status" value="1"/>
</dbReference>
<dbReference type="PANTHER" id="PTHR11705:SF143">
    <property type="entry name" value="SLL0236 PROTEIN"/>
    <property type="match status" value="1"/>
</dbReference>
<feature type="domain" description="Peptidase M14" evidence="7">
    <location>
        <begin position="105"/>
        <end position="447"/>
    </location>
</feature>
<dbReference type="EMBL" id="MPDP01000167">
    <property type="protein sequence ID" value="KAK1474059.1"/>
    <property type="molecule type" value="Genomic_DNA"/>
</dbReference>
<keyword evidence="5" id="KW-0862">Zinc</keyword>
<dbReference type="GO" id="GO:0006508">
    <property type="term" value="P:proteolysis"/>
    <property type="evidence" value="ECO:0007669"/>
    <property type="project" value="UniProtKB-KW"/>
</dbReference>
<evidence type="ECO:0000256" key="4">
    <source>
        <dbReference type="ARBA" id="ARBA00022801"/>
    </source>
</evidence>